<keyword evidence="2" id="KW-1185">Reference proteome</keyword>
<evidence type="ECO:0000313" key="1">
    <source>
        <dbReference type="EMBL" id="GMH47231.1"/>
    </source>
</evidence>
<evidence type="ECO:0000313" key="2">
    <source>
        <dbReference type="Proteomes" id="UP001165082"/>
    </source>
</evidence>
<reference evidence="1" key="1">
    <citation type="submission" date="2022-07" db="EMBL/GenBank/DDBJ databases">
        <title>Genome analysis of Parmales, a sister group of diatoms, reveals the evolutionary specialization of diatoms from phago-mixotrophs to photoautotrophs.</title>
        <authorList>
            <person name="Ban H."/>
            <person name="Sato S."/>
            <person name="Yoshikawa S."/>
            <person name="Kazumasa Y."/>
            <person name="Nakamura Y."/>
            <person name="Ichinomiya M."/>
            <person name="Saitoh K."/>
            <person name="Sato N."/>
            <person name="Blanc-Mathieu R."/>
            <person name="Endo H."/>
            <person name="Kuwata A."/>
            <person name="Ogata H."/>
        </authorList>
    </citation>
    <scope>NUCLEOTIDE SEQUENCE</scope>
</reference>
<dbReference type="InterPro" id="IPR021276">
    <property type="entry name" value="DUF2855"/>
</dbReference>
<evidence type="ECO:0008006" key="3">
    <source>
        <dbReference type="Google" id="ProtNLM"/>
    </source>
</evidence>
<protein>
    <recommendedName>
        <fullName evidence="3">DUF2855 family protein</fullName>
    </recommendedName>
</protein>
<proteinExistence type="predicted"/>
<dbReference type="Pfam" id="PF11017">
    <property type="entry name" value="DUF2855"/>
    <property type="match status" value="1"/>
</dbReference>
<dbReference type="EMBL" id="BRXZ01004355">
    <property type="protein sequence ID" value="GMH47231.1"/>
    <property type="molecule type" value="Genomic_DNA"/>
</dbReference>
<gene>
    <name evidence="1" type="ORF">TrRE_jg12547</name>
</gene>
<dbReference type="Proteomes" id="UP001165082">
    <property type="component" value="Unassembled WGS sequence"/>
</dbReference>
<dbReference type="AlphaFoldDB" id="A0A9W6Z7R1"/>
<dbReference type="OrthoDB" id="192702at2759"/>
<name>A0A9W6Z7R1_9STRA</name>
<comment type="caution">
    <text evidence="1">The sequence shown here is derived from an EMBL/GenBank/DDBJ whole genome shotgun (WGS) entry which is preliminary data.</text>
</comment>
<sequence length="302" mass="33516">MTYAHAGGPPLNYWNFYDKMVGGDGALGIIPVWGFGTVTHSRNPDVPEGSRHYGFYPMANSVKFKPSKASPPSFTVSRDDPDLASVYNQFLNTALDPFYSGSACESAMMVYRPLFLTSYFLADYCMTKFKQVPQVILTSASSKTAFALAHCLKRRGADVIGLTSGGNVGFCEKLGLYNRVYEYNNVGLMESNGKETLCIDMAGSHEVNLAIDRHFGSNIVENVGVGMTHNTVLSGDKSLLSEHARATRTFFFAPAWIRRRVKEDATVMEEAAASYVRFTAESDEKSWLKFNKSMSVEEVFRR</sequence>
<feature type="non-terminal residue" evidence="1">
    <location>
        <position position="302"/>
    </location>
</feature>
<organism evidence="1 2">
    <name type="scientific">Triparma retinervis</name>
    <dbReference type="NCBI Taxonomy" id="2557542"/>
    <lineage>
        <taxon>Eukaryota</taxon>
        <taxon>Sar</taxon>
        <taxon>Stramenopiles</taxon>
        <taxon>Ochrophyta</taxon>
        <taxon>Bolidophyceae</taxon>
        <taxon>Parmales</taxon>
        <taxon>Triparmaceae</taxon>
        <taxon>Triparma</taxon>
    </lineage>
</organism>
<accession>A0A9W6Z7R1</accession>